<sequence length="184" mass="21034">MRSIISGVAGVGKSTILYLVEKGTNYDIINFGTLMYEMARDIGLIAHRDELRKLNVDTQINLQKKASNAIGQMDEVIVDTHMSIRSPKGYIPGLPEWVLRELKINSYFVIESDYKEIKKRRASDSNRFRDEESEDDIKLHQELNRYFVAAYAIYSAATVNFVNNVQDAPEVAANEIIRKLMKND</sequence>
<evidence type="ECO:0000313" key="7">
    <source>
        <dbReference type="EMBL" id="EQD81084.1"/>
    </source>
</evidence>
<organism evidence="7">
    <name type="scientific">mine drainage metagenome</name>
    <dbReference type="NCBI Taxonomy" id="410659"/>
    <lineage>
        <taxon>unclassified sequences</taxon>
        <taxon>metagenomes</taxon>
        <taxon>ecological metagenomes</taxon>
    </lineage>
</organism>
<proteinExistence type="inferred from homology"/>
<evidence type="ECO:0000256" key="3">
    <source>
        <dbReference type="ARBA" id="ARBA00022679"/>
    </source>
</evidence>
<keyword evidence="5 7" id="KW-0418">Kinase</keyword>
<dbReference type="Gene3D" id="3.40.50.300">
    <property type="entry name" value="P-loop containing nucleotide triphosphate hydrolases"/>
    <property type="match status" value="1"/>
</dbReference>
<dbReference type="InterPro" id="IPR027417">
    <property type="entry name" value="P-loop_NTPase"/>
</dbReference>
<evidence type="ECO:0000256" key="4">
    <source>
        <dbReference type="ARBA" id="ARBA00022741"/>
    </source>
</evidence>
<reference evidence="7" key="1">
    <citation type="submission" date="2013-08" db="EMBL/GenBank/DDBJ databases">
        <authorList>
            <person name="Mendez C."/>
            <person name="Richter M."/>
            <person name="Ferrer M."/>
            <person name="Sanchez J."/>
        </authorList>
    </citation>
    <scope>NUCLEOTIDE SEQUENCE</scope>
</reference>
<accession>T1DIC7</accession>
<keyword evidence="2" id="KW-0963">Cytoplasm</keyword>
<comment type="subcellular location">
    <subcellularLocation>
        <location evidence="1">Cytoplasm</location>
    </subcellularLocation>
</comment>
<dbReference type="InterPro" id="IPR023477">
    <property type="entry name" value="Adenylate_kinase_AdkA"/>
</dbReference>
<keyword evidence="6" id="KW-0067">ATP-binding</keyword>
<name>T1DIC7_9ZZZZ</name>
<dbReference type="GO" id="GO:0004017">
    <property type="term" value="F:AMP kinase activity"/>
    <property type="evidence" value="ECO:0007669"/>
    <property type="project" value="InterPro"/>
</dbReference>
<dbReference type="SUPFAM" id="SSF52540">
    <property type="entry name" value="P-loop containing nucleoside triphosphate hydrolases"/>
    <property type="match status" value="1"/>
</dbReference>
<keyword evidence="3" id="KW-0808">Transferase</keyword>
<evidence type="ECO:0000256" key="6">
    <source>
        <dbReference type="ARBA" id="ARBA00022840"/>
    </source>
</evidence>
<keyword evidence="4" id="KW-0547">Nucleotide-binding</keyword>
<dbReference type="GO" id="GO:0005737">
    <property type="term" value="C:cytoplasm"/>
    <property type="evidence" value="ECO:0007669"/>
    <property type="project" value="UniProtKB-SubCell"/>
</dbReference>
<comment type="caution">
    <text evidence="7">The sequence shown here is derived from an EMBL/GenBank/DDBJ whole genome shotgun (WGS) entry which is preliminary data.</text>
</comment>
<dbReference type="NCBIfam" id="NF003122">
    <property type="entry name" value="PRK04040.1"/>
    <property type="match status" value="1"/>
</dbReference>
<reference evidence="7" key="2">
    <citation type="journal article" date="2014" name="ISME J.">
        <title>Microbial stratification in low pH oxic and suboxic macroscopic growths along an acid mine drainage.</title>
        <authorList>
            <person name="Mendez-Garcia C."/>
            <person name="Mesa V."/>
            <person name="Sprenger R.R."/>
            <person name="Richter M."/>
            <person name="Diez M.S."/>
            <person name="Solano J."/>
            <person name="Bargiela R."/>
            <person name="Golyshina O.V."/>
            <person name="Manteca A."/>
            <person name="Ramos J.L."/>
            <person name="Gallego J.R."/>
            <person name="Llorente I."/>
            <person name="Martins Dos Santos V.A."/>
            <person name="Jensen O.N."/>
            <person name="Pelaez A.I."/>
            <person name="Sanchez J."/>
            <person name="Ferrer M."/>
        </authorList>
    </citation>
    <scope>NUCLEOTIDE SEQUENCE</scope>
</reference>
<dbReference type="Pfam" id="PF13207">
    <property type="entry name" value="AAA_17"/>
    <property type="match status" value="1"/>
</dbReference>
<dbReference type="HAMAP" id="MF_00234">
    <property type="entry name" value="Adenylate_kinase_AdkA"/>
    <property type="match status" value="1"/>
</dbReference>
<protein>
    <submittedName>
        <fullName evidence="7">Adenylate kinase</fullName>
    </submittedName>
</protein>
<evidence type="ECO:0000256" key="5">
    <source>
        <dbReference type="ARBA" id="ARBA00022777"/>
    </source>
</evidence>
<dbReference type="EMBL" id="AUZX01000155">
    <property type="protein sequence ID" value="EQD81084.1"/>
    <property type="molecule type" value="Genomic_DNA"/>
</dbReference>
<gene>
    <name evidence="7" type="ORF">B1A_00203</name>
</gene>
<evidence type="ECO:0000256" key="1">
    <source>
        <dbReference type="ARBA" id="ARBA00004496"/>
    </source>
</evidence>
<dbReference type="AlphaFoldDB" id="T1DIC7"/>
<evidence type="ECO:0000256" key="2">
    <source>
        <dbReference type="ARBA" id="ARBA00022490"/>
    </source>
</evidence>
<dbReference type="GO" id="GO:0005524">
    <property type="term" value="F:ATP binding"/>
    <property type="evidence" value="ECO:0007669"/>
    <property type="project" value="UniProtKB-KW"/>
</dbReference>